<keyword evidence="2" id="KW-1185">Reference proteome</keyword>
<proteinExistence type="predicted"/>
<gene>
    <name evidence="1" type="ORF">DRF67_10210</name>
</gene>
<dbReference type="EMBL" id="QNVV01000008">
    <property type="protein sequence ID" value="REC47413.1"/>
    <property type="molecule type" value="Genomic_DNA"/>
</dbReference>
<reference evidence="1 2" key="1">
    <citation type="submission" date="2018-06" db="EMBL/GenBank/DDBJ databases">
        <title>Novel Chryseobacterium species.</title>
        <authorList>
            <person name="Newman J."/>
            <person name="Hugo C."/>
            <person name="Oosthuizen L."/>
            <person name="Charimba G."/>
        </authorList>
    </citation>
    <scope>NUCLEOTIDE SEQUENCE [LARGE SCALE GENOMIC DNA]</scope>
    <source>
        <strain evidence="1 2">7_F195</strain>
    </source>
</reference>
<comment type="caution">
    <text evidence="1">The sequence shown here is derived from an EMBL/GenBank/DDBJ whole genome shotgun (WGS) entry which is preliminary data.</text>
</comment>
<dbReference type="Proteomes" id="UP000256257">
    <property type="component" value="Unassembled WGS sequence"/>
</dbReference>
<name>A0A3D9B1G6_9FLAO</name>
<feature type="non-terminal residue" evidence="1">
    <location>
        <position position="444"/>
    </location>
</feature>
<protein>
    <submittedName>
        <fullName evidence="1">Uncharacterized protein</fullName>
    </submittedName>
</protein>
<dbReference type="AlphaFoldDB" id="A0A3D9B1G6"/>
<evidence type="ECO:0000313" key="2">
    <source>
        <dbReference type="Proteomes" id="UP000256257"/>
    </source>
</evidence>
<organism evidence="1 2">
    <name type="scientific">Chryseobacterium pennipullorum</name>
    <dbReference type="NCBI Taxonomy" id="2258963"/>
    <lineage>
        <taxon>Bacteria</taxon>
        <taxon>Pseudomonadati</taxon>
        <taxon>Bacteroidota</taxon>
        <taxon>Flavobacteriia</taxon>
        <taxon>Flavobacteriales</taxon>
        <taxon>Weeksellaceae</taxon>
        <taxon>Chryseobacterium group</taxon>
        <taxon>Chryseobacterium</taxon>
    </lineage>
</organism>
<evidence type="ECO:0000313" key="1">
    <source>
        <dbReference type="EMBL" id="REC47413.1"/>
    </source>
</evidence>
<sequence length="444" mass="50160">MSLSYTTSGIRVDEKDGQFGLGWALIAGGVINRIVRHKDDFAYSKLPIPENLNAGSSDPKVAQFFYDAGNLNKDTEADLFSFNAGNISGQFVINNKGQIELLSKDNLKFEILHDIEYNPYFVMKDSKGITYYFKAIEETYTKVGGGTHSLPSPLSITAWFLTKIEDANGEQLIFEYETDGKEYTISKSQTLSYSEPAMQEDCDYTPAGDIVPKTYAKSPNLGPILSNVISINGKKLKRITSNRHNEKIEFDFNIGETVLTHYYNAKIIEKLTFQFNKTANNRLFLNSINSLTKSKDYKFEYIQANLFPARLSFSQDHWGYFNGKSNTNILPKNLHYLDNISYGGADREPDHTKSVYGVLSKIIYPTKGYTLIEYEPNSYYDWATIQPDPVNIHQGLVLKSEESGISKTFSIQTPTIQQIKIEGFGSFNSRDCTDSPNMGNRHKI</sequence>
<accession>A0A3D9B1G6</accession>